<dbReference type="STRING" id="1781255.BH720_25425"/>
<evidence type="ECO:0000256" key="14">
    <source>
        <dbReference type="ARBA" id="ARBA00038036"/>
    </source>
</evidence>
<feature type="binding site" evidence="16">
    <location>
        <begin position="104"/>
        <end position="107"/>
    </location>
    <ligand>
        <name>substrate</name>
    </ligand>
</feature>
<evidence type="ECO:0000256" key="13">
    <source>
        <dbReference type="ARBA" id="ARBA00022993"/>
    </source>
</evidence>
<keyword evidence="13 16" id="KW-0173">Coenzyme A biosynthesis</keyword>
<keyword evidence="12 16" id="KW-0630">Potassium</keyword>
<dbReference type="Pfam" id="PF03309">
    <property type="entry name" value="Pan_kinase"/>
    <property type="match status" value="1"/>
</dbReference>
<dbReference type="InterPro" id="IPR004619">
    <property type="entry name" value="Type_III_PanK"/>
</dbReference>
<evidence type="ECO:0000313" key="17">
    <source>
        <dbReference type="EMBL" id="OEJ72453.1"/>
    </source>
</evidence>
<keyword evidence="7 16" id="KW-0963">Cytoplasm</keyword>
<keyword evidence="9 16" id="KW-0547">Nucleotide-binding</keyword>
<comment type="function">
    <text evidence="16">Catalyzes the phosphorylation of pantothenate (Pan), the first step in CoA biosynthesis.</text>
</comment>
<feature type="active site" description="Proton acceptor" evidence="16">
    <location>
        <position position="106"/>
    </location>
</feature>
<evidence type="ECO:0000256" key="2">
    <source>
        <dbReference type="ARBA" id="ARBA00001958"/>
    </source>
</evidence>
<comment type="cofactor">
    <cofactor evidence="2">
        <name>K(+)</name>
        <dbReference type="ChEBI" id="CHEBI:29103"/>
    </cofactor>
</comment>
<dbReference type="AlphaFoldDB" id="A0A1E5QDP9"/>
<protein>
    <recommendedName>
        <fullName evidence="15 16">Type III pantothenate kinase</fullName>
        <ecNumber evidence="6 16">2.7.1.33</ecNumber>
    </recommendedName>
    <alternativeName>
        <fullName evidence="16">PanK-III</fullName>
    </alternativeName>
    <alternativeName>
        <fullName evidence="16">Pantothenic acid kinase</fullName>
    </alternativeName>
</protein>
<comment type="caution">
    <text evidence="16">Lacks conserved residue(s) required for the propagation of feature annotation.</text>
</comment>
<dbReference type="InterPro" id="IPR043129">
    <property type="entry name" value="ATPase_NBD"/>
</dbReference>
<dbReference type="OrthoDB" id="482945at2"/>
<dbReference type="GO" id="GO:0005524">
    <property type="term" value="F:ATP binding"/>
    <property type="evidence" value="ECO:0007669"/>
    <property type="project" value="UniProtKB-UniRule"/>
</dbReference>
<evidence type="ECO:0000256" key="8">
    <source>
        <dbReference type="ARBA" id="ARBA00022679"/>
    </source>
</evidence>
<evidence type="ECO:0000256" key="1">
    <source>
        <dbReference type="ARBA" id="ARBA00001206"/>
    </source>
</evidence>
<evidence type="ECO:0000256" key="9">
    <source>
        <dbReference type="ARBA" id="ARBA00022741"/>
    </source>
</evidence>
<comment type="subunit">
    <text evidence="5 16">Homodimer.</text>
</comment>
<dbReference type="EC" id="2.7.1.33" evidence="6 16"/>
<comment type="similarity">
    <text evidence="14 16">Belongs to the type III pantothenate kinase family.</text>
</comment>
<comment type="caution">
    <text evidence="17">The sequence shown here is derived from an EMBL/GenBank/DDBJ whole genome shotgun (WGS) entry which is preliminary data.</text>
</comment>
<sequence>MIGNSRLHWALFSGKTLREAWEIDQVPVTAIERLIQQWAQGDWPEAIFPLNVREWVRQAAKAGPIPLYLASVVPAQTSIWQTYPATTIVTPDRLPLKGLYPTLGIDRALAILGAGNQLGWPVLVLDAGTALTLTGADGDRHLVGGAILPGLGLQLHALVEHTAALPIVEARSDSTLPPRWALNTADAVESGIVYTMVAGIQDFIGAWRTKFPDSAIAMTGGDSTSLLNYLQAKAPEVAAIVQPDPHLIFWGIRSVALAQLPISQ</sequence>
<keyword evidence="8 16" id="KW-0808">Transferase</keyword>
<evidence type="ECO:0000256" key="7">
    <source>
        <dbReference type="ARBA" id="ARBA00022490"/>
    </source>
</evidence>
<dbReference type="GO" id="GO:0046872">
    <property type="term" value="F:metal ion binding"/>
    <property type="evidence" value="ECO:0007669"/>
    <property type="project" value="UniProtKB-KW"/>
</dbReference>
<comment type="catalytic activity">
    <reaction evidence="1 16">
        <text>(R)-pantothenate + ATP = (R)-4'-phosphopantothenate + ADP + H(+)</text>
        <dbReference type="Rhea" id="RHEA:16373"/>
        <dbReference type="ChEBI" id="CHEBI:10986"/>
        <dbReference type="ChEBI" id="CHEBI:15378"/>
        <dbReference type="ChEBI" id="CHEBI:29032"/>
        <dbReference type="ChEBI" id="CHEBI:30616"/>
        <dbReference type="ChEBI" id="CHEBI:456216"/>
        <dbReference type="EC" id="2.7.1.33"/>
    </reaction>
</comment>
<feature type="binding site" evidence="16">
    <location>
        <position position="184"/>
    </location>
    <ligand>
        <name>substrate</name>
    </ligand>
</feature>
<dbReference type="GO" id="GO:0005737">
    <property type="term" value="C:cytoplasm"/>
    <property type="evidence" value="ECO:0007669"/>
    <property type="project" value="UniProtKB-SubCell"/>
</dbReference>
<evidence type="ECO:0000256" key="4">
    <source>
        <dbReference type="ARBA" id="ARBA00005225"/>
    </source>
</evidence>
<organism evidence="17">
    <name type="scientific">Desertifilum tharense IPPAS B-1220</name>
    <dbReference type="NCBI Taxonomy" id="1781255"/>
    <lineage>
        <taxon>Bacteria</taxon>
        <taxon>Bacillati</taxon>
        <taxon>Cyanobacteriota</taxon>
        <taxon>Cyanophyceae</taxon>
        <taxon>Desertifilales</taxon>
        <taxon>Desertifilaceae</taxon>
        <taxon>Desertifilum</taxon>
    </lineage>
</organism>
<evidence type="ECO:0000256" key="5">
    <source>
        <dbReference type="ARBA" id="ARBA00011738"/>
    </source>
</evidence>
<dbReference type="UniPathway" id="UPA00241">
    <property type="reaction ID" value="UER00352"/>
</dbReference>
<keyword evidence="11 16" id="KW-0067">ATP-binding</keyword>
<proteinExistence type="inferred from homology"/>
<dbReference type="PANTHER" id="PTHR34265:SF1">
    <property type="entry name" value="TYPE III PANTOTHENATE KINASE"/>
    <property type="match status" value="1"/>
</dbReference>
<dbReference type="GO" id="GO:0004594">
    <property type="term" value="F:pantothenate kinase activity"/>
    <property type="evidence" value="ECO:0007669"/>
    <property type="project" value="UniProtKB-UniRule"/>
</dbReference>
<reference evidence="17" key="1">
    <citation type="submission" date="2016-09" db="EMBL/GenBank/DDBJ databases">
        <title>Draft genome of thermotolerant cyanobacterium Desertifilum sp. strain IPPAS B-1220.</title>
        <authorList>
            <person name="Sinetova M.A."/>
            <person name="Bolakhan K."/>
            <person name="Zayadan B.K."/>
            <person name="Mironov K.S."/>
            <person name="Ustinova V."/>
            <person name="Kupriyanova E.V."/>
            <person name="Sidorov R.A."/>
            <person name="Skrypnik A.N."/>
            <person name="Gogoleva N.E."/>
            <person name="Gogolev Y.V."/>
            <person name="Los D.A."/>
        </authorList>
    </citation>
    <scope>NUCLEOTIDE SEQUENCE [LARGE SCALE GENOMIC DNA]</scope>
    <source>
        <strain evidence="17">IPPAS B-1220</strain>
    </source>
</reference>
<keyword evidence="16" id="KW-0479">Metal-binding</keyword>
<dbReference type="Gene3D" id="3.30.420.40">
    <property type="match status" value="1"/>
</dbReference>
<dbReference type="PANTHER" id="PTHR34265">
    <property type="entry name" value="TYPE III PANTOTHENATE KINASE"/>
    <property type="match status" value="1"/>
</dbReference>
<comment type="cofactor">
    <cofactor evidence="16">
        <name>NH4(+)</name>
        <dbReference type="ChEBI" id="CHEBI:28938"/>
    </cofactor>
    <cofactor evidence="16">
        <name>K(+)</name>
        <dbReference type="ChEBI" id="CHEBI:29103"/>
    </cofactor>
    <text evidence="16">A monovalent cation. Ammonium or potassium.</text>
</comment>
<evidence type="ECO:0000256" key="15">
    <source>
        <dbReference type="ARBA" id="ARBA00040883"/>
    </source>
</evidence>
<evidence type="ECO:0000256" key="6">
    <source>
        <dbReference type="ARBA" id="ARBA00012102"/>
    </source>
</evidence>
<evidence type="ECO:0000256" key="12">
    <source>
        <dbReference type="ARBA" id="ARBA00022958"/>
    </source>
</evidence>
<dbReference type="NCBIfam" id="NF009871">
    <property type="entry name" value="PRK13331.1"/>
    <property type="match status" value="1"/>
</dbReference>
<evidence type="ECO:0000256" key="11">
    <source>
        <dbReference type="ARBA" id="ARBA00022840"/>
    </source>
</evidence>
<dbReference type="CDD" id="cd24015">
    <property type="entry name" value="ASKHA_NBD_PanK-III"/>
    <property type="match status" value="1"/>
</dbReference>
<feature type="binding site" evidence="16">
    <location>
        <position position="100"/>
    </location>
    <ligand>
        <name>substrate</name>
    </ligand>
</feature>
<dbReference type="NCBIfam" id="TIGR00671">
    <property type="entry name" value="baf"/>
    <property type="match status" value="1"/>
</dbReference>
<feature type="binding site" evidence="16">
    <location>
        <position position="129"/>
    </location>
    <ligand>
        <name>ATP</name>
        <dbReference type="ChEBI" id="CHEBI:30616"/>
    </ligand>
</feature>
<dbReference type="HAMAP" id="MF_01274">
    <property type="entry name" value="Pantothen_kinase_3"/>
    <property type="match status" value="1"/>
</dbReference>
<keyword evidence="10 16" id="KW-0418">Kinase</keyword>
<evidence type="ECO:0000256" key="3">
    <source>
        <dbReference type="ARBA" id="ARBA00004496"/>
    </source>
</evidence>
<gene>
    <name evidence="16" type="primary">coaX</name>
    <name evidence="17" type="ORF">BH720_25425</name>
</gene>
<dbReference type="SUPFAM" id="SSF53067">
    <property type="entry name" value="Actin-like ATPase domain"/>
    <property type="match status" value="1"/>
</dbReference>
<evidence type="ECO:0000256" key="10">
    <source>
        <dbReference type="ARBA" id="ARBA00022777"/>
    </source>
</evidence>
<comment type="pathway">
    <text evidence="4 16">Cofactor biosynthesis; coenzyme A biosynthesis; CoA from (R)-pantothenate: step 1/5.</text>
</comment>
<evidence type="ECO:0000256" key="16">
    <source>
        <dbReference type="HAMAP-Rule" id="MF_01274"/>
    </source>
</evidence>
<name>A0A1E5QDP9_9CYAN</name>
<dbReference type="GO" id="GO:0015937">
    <property type="term" value="P:coenzyme A biosynthetic process"/>
    <property type="evidence" value="ECO:0007669"/>
    <property type="project" value="UniProtKB-UniRule"/>
</dbReference>
<comment type="subcellular location">
    <subcellularLocation>
        <location evidence="3 16">Cytoplasm</location>
    </subcellularLocation>
</comment>
<feature type="binding site" evidence="16">
    <location>
        <position position="126"/>
    </location>
    <ligand>
        <name>K(+)</name>
        <dbReference type="ChEBI" id="CHEBI:29103"/>
    </ligand>
</feature>
<accession>A0A1E5QDP9</accession>
<dbReference type="EMBL" id="MJGC01000132">
    <property type="protein sequence ID" value="OEJ72453.1"/>
    <property type="molecule type" value="Genomic_DNA"/>
</dbReference>